<evidence type="ECO:0000313" key="4">
    <source>
        <dbReference type="EMBL" id="MES1921872.1"/>
    </source>
</evidence>
<evidence type="ECO:0000256" key="2">
    <source>
        <dbReference type="ARBA" id="ARBA00022980"/>
    </source>
</evidence>
<name>A0ABV2AQB5_9EUKA</name>
<evidence type="ECO:0000313" key="5">
    <source>
        <dbReference type="Proteomes" id="UP001439008"/>
    </source>
</evidence>
<dbReference type="GO" id="GO:0005840">
    <property type="term" value="C:ribosome"/>
    <property type="evidence" value="ECO:0007669"/>
    <property type="project" value="UniProtKB-KW"/>
</dbReference>
<sequence length="209" mass="24406">MKIGACAAGVVRKHPVTWRTFDATDQRVGKLAQTLSKLLIGKHKPTYRPNIDNGDVCVVINAEKVVFTGKKWLLKRYKSHSGQPGKLKSVPAHRLLEQKPEEILRRAVKGMLPNNNTRKFRLERLVIHSGPFHPFQWEFAPSEVVPPKDDLARKSEATHRHAFVQKPFGPIFWKDKLKYKYSPKLRRKMWKDFYDRENIPQTERKIKTF</sequence>
<dbReference type="InterPro" id="IPR005822">
    <property type="entry name" value="Ribosomal_uL13"/>
</dbReference>
<keyword evidence="3" id="KW-0687">Ribonucleoprotein</keyword>
<dbReference type="EMBL" id="JBDODL010001886">
    <property type="protein sequence ID" value="MES1921872.1"/>
    <property type="molecule type" value="Genomic_DNA"/>
</dbReference>
<dbReference type="Gene3D" id="3.90.1180.10">
    <property type="entry name" value="Ribosomal protein L13"/>
    <property type="match status" value="1"/>
</dbReference>
<dbReference type="SUPFAM" id="SSF52161">
    <property type="entry name" value="Ribosomal protein L13"/>
    <property type="match status" value="1"/>
</dbReference>
<dbReference type="PANTHER" id="PTHR11545:SF41">
    <property type="entry name" value="50S RIBOSOMAL PROTEIN L13, CHLOROPLASTIC"/>
    <property type="match status" value="1"/>
</dbReference>
<keyword evidence="2 4" id="KW-0689">Ribosomal protein</keyword>
<evidence type="ECO:0000256" key="1">
    <source>
        <dbReference type="ARBA" id="ARBA00006227"/>
    </source>
</evidence>
<evidence type="ECO:0000256" key="3">
    <source>
        <dbReference type="ARBA" id="ARBA00023274"/>
    </source>
</evidence>
<dbReference type="InterPro" id="IPR036899">
    <property type="entry name" value="Ribosomal_uL13_sf"/>
</dbReference>
<accession>A0ABV2AQB5</accession>
<dbReference type="Pfam" id="PF00572">
    <property type="entry name" value="Ribosomal_L13"/>
    <property type="match status" value="1"/>
</dbReference>
<comment type="similarity">
    <text evidence="1">Belongs to the universal ribosomal protein uL13 family.</text>
</comment>
<proteinExistence type="inferred from homology"/>
<protein>
    <submittedName>
        <fullName evidence="4">54S ribosomal protein L23, mitochondrial</fullName>
    </submittedName>
</protein>
<dbReference type="NCBIfam" id="TIGR01066">
    <property type="entry name" value="rplM_bact"/>
    <property type="match status" value="1"/>
</dbReference>
<dbReference type="CDD" id="cd00392">
    <property type="entry name" value="Ribosomal_L13"/>
    <property type="match status" value="1"/>
</dbReference>
<organism evidence="4 5">
    <name type="scientific">Bonamia ostreae</name>
    <dbReference type="NCBI Taxonomy" id="126728"/>
    <lineage>
        <taxon>Eukaryota</taxon>
        <taxon>Sar</taxon>
        <taxon>Rhizaria</taxon>
        <taxon>Endomyxa</taxon>
        <taxon>Ascetosporea</taxon>
        <taxon>Haplosporida</taxon>
        <taxon>Bonamia</taxon>
    </lineage>
</organism>
<reference evidence="4 5" key="1">
    <citation type="journal article" date="2024" name="BMC Biol.">
        <title>Comparative genomics of Ascetosporea gives new insight into the evolutionary basis for animal parasitism in Rhizaria.</title>
        <authorList>
            <person name="Hiltunen Thoren M."/>
            <person name="Onut-Brannstrom I."/>
            <person name="Alfjorden A."/>
            <person name="Peckova H."/>
            <person name="Swords F."/>
            <person name="Hooper C."/>
            <person name="Holzer A.S."/>
            <person name="Bass D."/>
            <person name="Burki F."/>
        </authorList>
    </citation>
    <scope>NUCLEOTIDE SEQUENCE [LARGE SCALE GENOMIC DNA]</scope>
    <source>
        <strain evidence="4">20-A016</strain>
    </source>
</reference>
<dbReference type="PANTHER" id="PTHR11545">
    <property type="entry name" value="RIBOSOMAL PROTEIN L13"/>
    <property type="match status" value="1"/>
</dbReference>
<gene>
    <name evidence="4" type="primary">MRPL23</name>
    <name evidence="4" type="ORF">MHBO_003407</name>
</gene>
<dbReference type="Proteomes" id="UP001439008">
    <property type="component" value="Unassembled WGS sequence"/>
</dbReference>
<dbReference type="InterPro" id="IPR005823">
    <property type="entry name" value="Ribosomal_uL13_bac-type"/>
</dbReference>
<keyword evidence="5" id="KW-1185">Reference proteome</keyword>
<dbReference type="HAMAP" id="MF_01366">
    <property type="entry name" value="Ribosomal_uL13"/>
    <property type="match status" value="1"/>
</dbReference>
<comment type="caution">
    <text evidence="4">The sequence shown here is derived from an EMBL/GenBank/DDBJ whole genome shotgun (WGS) entry which is preliminary data.</text>
</comment>